<keyword evidence="5" id="KW-0408">Iron</keyword>
<protein>
    <recommendedName>
        <fullName evidence="8">Plant heme peroxidase family profile domain-containing protein</fullName>
    </recommendedName>
</protein>
<keyword evidence="4" id="KW-0560">Oxidoreductase</keyword>
<organism evidence="9 10">
    <name type="scientific">Ichthyophthirius multifiliis</name>
    <name type="common">White spot disease agent</name>
    <name type="synonym">Ich</name>
    <dbReference type="NCBI Taxonomy" id="5932"/>
    <lineage>
        <taxon>Eukaryota</taxon>
        <taxon>Sar</taxon>
        <taxon>Alveolata</taxon>
        <taxon>Ciliophora</taxon>
        <taxon>Intramacronucleata</taxon>
        <taxon>Oligohymenophorea</taxon>
        <taxon>Hymenostomatida</taxon>
        <taxon>Ophryoglenina</taxon>
        <taxon>Ichthyophthirius</taxon>
    </lineage>
</organism>
<dbReference type="SUPFAM" id="SSF48113">
    <property type="entry name" value="Heme-dependent peroxidases"/>
    <property type="match status" value="1"/>
</dbReference>
<dbReference type="InterPro" id="IPR002016">
    <property type="entry name" value="Haem_peroxidase"/>
</dbReference>
<dbReference type="InterPro" id="IPR002207">
    <property type="entry name" value="Peroxidase_I"/>
</dbReference>
<accession>G0QXZ4</accession>
<gene>
    <name evidence="9" type="ORF">IMG5_146260</name>
</gene>
<proteinExistence type="inferred from homology"/>
<dbReference type="PANTHER" id="PTHR31356:SF36">
    <property type="entry name" value="L-ASCORBATE PEROXIDASE 3"/>
    <property type="match status" value="1"/>
</dbReference>
<dbReference type="OMA" id="MGKCYPK"/>
<evidence type="ECO:0000256" key="6">
    <source>
        <dbReference type="RuleBase" id="RU004241"/>
    </source>
</evidence>
<evidence type="ECO:0000256" key="5">
    <source>
        <dbReference type="ARBA" id="ARBA00023004"/>
    </source>
</evidence>
<keyword evidence="1" id="KW-0575">Peroxidase</keyword>
<evidence type="ECO:0000259" key="8">
    <source>
        <dbReference type="PROSITE" id="PS50873"/>
    </source>
</evidence>
<dbReference type="GO" id="GO:0004130">
    <property type="term" value="F:cytochrome-c peroxidase activity"/>
    <property type="evidence" value="ECO:0007669"/>
    <property type="project" value="UniProtKB-EC"/>
</dbReference>
<dbReference type="STRING" id="857967.G0QXZ4"/>
<dbReference type="AlphaFoldDB" id="G0QXZ4"/>
<dbReference type="InterPro" id="IPR010255">
    <property type="entry name" value="Haem_peroxidase_sf"/>
</dbReference>
<name>G0QXZ4_ICHMU</name>
<dbReference type="GO" id="GO:0034599">
    <property type="term" value="P:cellular response to oxidative stress"/>
    <property type="evidence" value="ECO:0007669"/>
    <property type="project" value="InterPro"/>
</dbReference>
<evidence type="ECO:0000313" key="10">
    <source>
        <dbReference type="Proteomes" id="UP000008983"/>
    </source>
</evidence>
<dbReference type="GO" id="GO:0000302">
    <property type="term" value="P:response to reactive oxygen species"/>
    <property type="evidence" value="ECO:0007669"/>
    <property type="project" value="TreeGrafter"/>
</dbReference>
<keyword evidence="10" id="KW-1185">Reference proteome</keyword>
<dbReference type="RefSeq" id="XP_004031144.1">
    <property type="nucleotide sequence ID" value="XM_004031096.1"/>
</dbReference>
<dbReference type="EMBL" id="GL984093">
    <property type="protein sequence ID" value="EGR29908.1"/>
    <property type="molecule type" value="Genomic_DNA"/>
</dbReference>
<dbReference type="InParanoid" id="G0QXZ4"/>
<reference evidence="9 10" key="1">
    <citation type="submission" date="2011-07" db="EMBL/GenBank/DDBJ databases">
        <authorList>
            <person name="Coyne R."/>
            <person name="Brami D."/>
            <person name="Johnson J."/>
            <person name="Hostetler J."/>
            <person name="Hannick L."/>
            <person name="Clark T."/>
            <person name="Cassidy-Hanley D."/>
            <person name="Inman J."/>
        </authorList>
    </citation>
    <scope>NUCLEOTIDE SEQUENCE [LARGE SCALE GENOMIC DNA]</scope>
    <source>
        <strain evidence="9 10">G5</strain>
    </source>
</reference>
<evidence type="ECO:0000313" key="9">
    <source>
        <dbReference type="EMBL" id="EGR29908.1"/>
    </source>
</evidence>
<sequence length="189" mass="22082">MQYLNNNNKKISIQRYNTSSTYSKEDRTGGSNGSTMRFEKENKDPQNQGLEYARNFLETIKNRYPGISYSDLWILASYVAIEEARGPKIEFVPGRKDAYWQNKCPPNGRLPDLNKDSKHLREVFYRMGFSDKEIVALIAGGHQFPIDLELKKDPELRKYSILYKEDQLQFQNDFAQAFKKLTELGFKVF</sequence>
<feature type="region of interest" description="Disordered" evidence="7">
    <location>
        <begin position="14"/>
        <end position="45"/>
    </location>
</feature>
<dbReference type="GO" id="GO:0020037">
    <property type="term" value="F:heme binding"/>
    <property type="evidence" value="ECO:0007669"/>
    <property type="project" value="InterPro"/>
</dbReference>
<dbReference type="Proteomes" id="UP000008983">
    <property type="component" value="Unassembled WGS sequence"/>
</dbReference>
<feature type="domain" description="Plant heme peroxidase family profile" evidence="8">
    <location>
        <begin position="50"/>
        <end position="144"/>
    </location>
</feature>
<dbReference type="GO" id="GO:0046872">
    <property type="term" value="F:metal ion binding"/>
    <property type="evidence" value="ECO:0007669"/>
    <property type="project" value="UniProtKB-KW"/>
</dbReference>
<dbReference type="PANTHER" id="PTHR31356">
    <property type="entry name" value="THYLAKOID LUMENAL 29 KDA PROTEIN, CHLOROPLASTIC-RELATED"/>
    <property type="match status" value="1"/>
</dbReference>
<dbReference type="OrthoDB" id="2859658at2759"/>
<dbReference type="eggNOG" id="ENOG502QR1E">
    <property type="taxonomic scope" value="Eukaryota"/>
</dbReference>
<evidence type="ECO:0000256" key="7">
    <source>
        <dbReference type="SAM" id="MobiDB-lite"/>
    </source>
</evidence>
<evidence type="ECO:0000256" key="2">
    <source>
        <dbReference type="ARBA" id="ARBA00022617"/>
    </source>
</evidence>
<dbReference type="Gene3D" id="1.10.420.10">
    <property type="entry name" value="Peroxidase, domain 2"/>
    <property type="match status" value="2"/>
</dbReference>
<dbReference type="Gene3D" id="1.10.520.10">
    <property type="match status" value="1"/>
</dbReference>
<evidence type="ECO:0000256" key="1">
    <source>
        <dbReference type="ARBA" id="ARBA00022559"/>
    </source>
</evidence>
<evidence type="ECO:0000256" key="4">
    <source>
        <dbReference type="ARBA" id="ARBA00023002"/>
    </source>
</evidence>
<dbReference type="Pfam" id="PF00141">
    <property type="entry name" value="peroxidase"/>
    <property type="match status" value="1"/>
</dbReference>
<dbReference type="GeneID" id="14906018"/>
<dbReference type="GO" id="GO:0042744">
    <property type="term" value="P:hydrogen peroxide catabolic process"/>
    <property type="evidence" value="ECO:0007669"/>
    <property type="project" value="TreeGrafter"/>
</dbReference>
<evidence type="ECO:0000256" key="3">
    <source>
        <dbReference type="ARBA" id="ARBA00022723"/>
    </source>
</evidence>
<dbReference type="PROSITE" id="PS50873">
    <property type="entry name" value="PEROXIDASE_4"/>
    <property type="match status" value="1"/>
</dbReference>
<dbReference type="PRINTS" id="PR00459">
    <property type="entry name" value="ASPEROXIDASE"/>
</dbReference>
<dbReference type="GO" id="GO:0005758">
    <property type="term" value="C:mitochondrial intermembrane space"/>
    <property type="evidence" value="ECO:0007669"/>
    <property type="project" value="UniProtKB-SubCell"/>
</dbReference>
<keyword evidence="2" id="KW-0349">Heme</keyword>
<dbReference type="InterPro" id="IPR044831">
    <property type="entry name" value="Ccp1-like"/>
</dbReference>
<dbReference type="GO" id="GO:0005759">
    <property type="term" value="C:mitochondrial matrix"/>
    <property type="evidence" value="ECO:0007669"/>
    <property type="project" value="UniProtKB-SubCell"/>
</dbReference>
<keyword evidence="3" id="KW-0479">Metal-binding</keyword>
<comment type="similarity">
    <text evidence="6">Belongs to the peroxidase family.</text>
</comment>